<evidence type="ECO:0000256" key="1">
    <source>
        <dbReference type="SAM" id="MobiDB-lite"/>
    </source>
</evidence>
<comment type="caution">
    <text evidence="2">The sequence shown here is derived from an EMBL/GenBank/DDBJ whole genome shotgun (WGS) entry which is preliminary data.</text>
</comment>
<dbReference type="AlphaFoldDB" id="A0AAD7K259"/>
<feature type="compositionally biased region" description="Polar residues" evidence="1">
    <location>
        <begin position="214"/>
        <end position="230"/>
    </location>
</feature>
<protein>
    <submittedName>
        <fullName evidence="2">Uncharacterized protein</fullName>
    </submittedName>
</protein>
<evidence type="ECO:0000313" key="2">
    <source>
        <dbReference type="EMBL" id="KAJ7775511.1"/>
    </source>
</evidence>
<gene>
    <name evidence="2" type="ORF">B0H16DRAFT_46771</name>
</gene>
<sequence length="271" mass="30781">MSGLEEYKFLRRIFFRLTIAEAGRAPPAGFLFLCPMEHFQTGPTSFRWPNRPAYWSLDSKGLEALSTVEAARLGFPPFQLTTIVVGKFWDASVYAGLRQFHQAKGFDPDSQEIAIHLGQPLFRLSKDVNPPFAHVDDRFEERPDEELEYIYEDDTDEDITSINDDAHAEDGECSFRDFNRKESDTEGNDARVDGQLEARAQPHNVPREVHQEPNGCNSSRTDQQTHTGPQIANEGATGGDLVRRFFWQLQQGLLPTETDNIDTYLISPFPI</sequence>
<proteinExistence type="predicted"/>
<feature type="region of interest" description="Disordered" evidence="1">
    <location>
        <begin position="198"/>
        <end position="236"/>
    </location>
</feature>
<dbReference type="Proteomes" id="UP001215598">
    <property type="component" value="Unassembled WGS sequence"/>
</dbReference>
<name>A0AAD7K259_9AGAR</name>
<reference evidence="2" key="1">
    <citation type="submission" date="2023-03" db="EMBL/GenBank/DDBJ databases">
        <title>Massive genome expansion in bonnet fungi (Mycena s.s.) driven by repeated elements and novel gene families across ecological guilds.</title>
        <authorList>
            <consortium name="Lawrence Berkeley National Laboratory"/>
            <person name="Harder C.B."/>
            <person name="Miyauchi S."/>
            <person name="Viragh M."/>
            <person name="Kuo A."/>
            <person name="Thoen E."/>
            <person name="Andreopoulos B."/>
            <person name="Lu D."/>
            <person name="Skrede I."/>
            <person name="Drula E."/>
            <person name="Henrissat B."/>
            <person name="Morin E."/>
            <person name="Kohler A."/>
            <person name="Barry K."/>
            <person name="LaButti K."/>
            <person name="Morin E."/>
            <person name="Salamov A."/>
            <person name="Lipzen A."/>
            <person name="Mereny Z."/>
            <person name="Hegedus B."/>
            <person name="Baldrian P."/>
            <person name="Stursova M."/>
            <person name="Weitz H."/>
            <person name="Taylor A."/>
            <person name="Grigoriev I.V."/>
            <person name="Nagy L.G."/>
            <person name="Martin F."/>
            <person name="Kauserud H."/>
        </authorList>
    </citation>
    <scope>NUCLEOTIDE SEQUENCE</scope>
    <source>
        <strain evidence="2">CBHHK182m</strain>
    </source>
</reference>
<organism evidence="2 3">
    <name type="scientific">Mycena metata</name>
    <dbReference type="NCBI Taxonomy" id="1033252"/>
    <lineage>
        <taxon>Eukaryota</taxon>
        <taxon>Fungi</taxon>
        <taxon>Dikarya</taxon>
        <taxon>Basidiomycota</taxon>
        <taxon>Agaricomycotina</taxon>
        <taxon>Agaricomycetes</taxon>
        <taxon>Agaricomycetidae</taxon>
        <taxon>Agaricales</taxon>
        <taxon>Marasmiineae</taxon>
        <taxon>Mycenaceae</taxon>
        <taxon>Mycena</taxon>
    </lineage>
</organism>
<dbReference type="EMBL" id="JARKIB010000010">
    <property type="protein sequence ID" value="KAJ7775511.1"/>
    <property type="molecule type" value="Genomic_DNA"/>
</dbReference>
<accession>A0AAD7K259</accession>
<evidence type="ECO:0000313" key="3">
    <source>
        <dbReference type="Proteomes" id="UP001215598"/>
    </source>
</evidence>
<keyword evidence="3" id="KW-1185">Reference proteome</keyword>